<feature type="domain" description="Transcription initiation factor TFIID subunit 12" evidence="7">
    <location>
        <begin position="44"/>
        <end position="108"/>
    </location>
</feature>
<dbReference type="InterPro" id="IPR009072">
    <property type="entry name" value="Histone-fold"/>
</dbReference>
<dbReference type="CDD" id="cd07981">
    <property type="entry name" value="HFD_TAF12"/>
    <property type="match status" value="1"/>
</dbReference>
<protein>
    <recommendedName>
        <fullName evidence="7">Transcription initiation factor TFIID subunit 12 domain-containing protein</fullName>
    </recommendedName>
</protein>
<dbReference type="Proteomes" id="UP001363151">
    <property type="component" value="Unassembled WGS sequence"/>
</dbReference>
<evidence type="ECO:0000313" key="8">
    <source>
        <dbReference type="EMBL" id="KAK7233765.1"/>
    </source>
</evidence>
<name>A0ABR1FN10_AURAN</name>
<evidence type="ECO:0000256" key="6">
    <source>
        <dbReference type="SAM" id="MobiDB-lite"/>
    </source>
</evidence>
<keyword evidence="3" id="KW-0805">Transcription regulation</keyword>
<feature type="region of interest" description="Disordered" evidence="6">
    <location>
        <begin position="283"/>
        <end position="348"/>
    </location>
</feature>
<keyword evidence="5" id="KW-0539">Nucleus</keyword>
<organism evidence="8 9">
    <name type="scientific">Aureococcus anophagefferens</name>
    <name type="common">Harmful bloom alga</name>
    <dbReference type="NCBI Taxonomy" id="44056"/>
    <lineage>
        <taxon>Eukaryota</taxon>
        <taxon>Sar</taxon>
        <taxon>Stramenopiles</taxon>
        <taxon>Ochrophyta</taxon>
        <taxon>Pelagophyceae</taxon>
        <taxon>Pelagomonadales</taxon>
        <taxon>Pelagomonadaceae</taxon>
        <taxon>Aureococcus</taxon>
    </lineage>
</organism>
<feature type="compositionally biased region" description="Basic and acidic residues" evidence="6">
    <location>
        <begin position="339"/>
        <end position="348"/>
    </location>
</feature>
<evidence type="ECO:0000256" key="1">
    <source>
        <dbReference type="ARBA" id="ARBA00004123"/>
    </source>
</evidence>
<comment type="similarity">
    <text evidence="2">Belongs to the TAF12 family.</text>
</comment>
<sequence length="348" mass="35893">MAPSKGKTLKKLEATVKKRVELDKAREDLPNRDGALEGEVYGARLGALLKEVDPAYALEPEAEELVLKMADEFVHQVTKGRGIRSGTARSGTLGAVDVQLCLEKHWDIVVPGIPARTAPRPAALAAPYTYRPARAACQRPRIITTRYAAAKRGKPFSTINAAANLASCAVPLVVTRAVARFGFRALFLAVGGVCALLPLVQYASIAEGDVAAPAAAAAPAPGLGGVLRSLGRLAAGAVLNVLTTRAEVDARSCGKADAVTNALAECGGAVAGLPLIALVQRARAGPPTPGRSPSPPRRSSRRTSPSPPSAAGARPKFNPATGGLAVRGRRAVGGPRGGGDVERRRDAA</sequence>
<proteinExistence type="inferred from homology"/>
<evidence type="ECO:0000313" key="9">
    <source>
        <dbReference type="Proteomes" id="UP001363151"/>
    </source>
</evidence>
<reference evidence="8 9" key="1">
    <citation type="submission" date="2024-03" db="EMBL/GenBank/DDBJ databases">
        <title>Aureococcus anophagefferens CCMP1851 and Kratosvirus quantuckense: Draft genome of a second virus-susceptible host strain in the model system.</title>
        <authorList>
            <person name="Chase E."/>
            <person name="Truchon A.R."/>
            <person name="Schepens W."/>
            <person name="Wilhelm S.W."/>
        </authorList>
    </citation>
    <scope>NUCLEOTIDE SEQUENCE [LARGE SCALE GENOMIC DNA]</scope>
    <source>
        <strain evidence="8 9">CCMP1851</strain>
    </source>
</reference>
<dbReference type="InterPro" id="IPR037794">
    <property type="entry name" value="TAF12"/>
</dbReference>
<gene>
    <name evidence="8" type="ORF">SO694_001010109</name>
</gene>
<dbReference type="SUPFAM" id="SSF47113">
    <property type="entry name" value="Histone-fold"/>
    <property type="match status" value="1"/>
</dbReference>
<evidence type="ECO:0000256" key="5">
    <source>
        <dbReference type="ARBA" id="ARBA00023242"/>
    </source>
</evidence>
<evidence type="ECO:0000259" key="7">
    <source>
        <dbReference type="Pfam" id="PF03847"/>
    </source>
</evidence>
<feature type="compositionally biased region" description="Pro residues" evidence="6">
    <location>
        <begin position="286"/>
        <end position="296"/>
    </location>
</feature>
<dbReference type="PANTHER" id="PTHR12264">
    <property type="entry name" value="TRANSCRIPTION INITIATION FACTOR TFIID SUBUNIT 12"/>
    <property type="match status" value="1"/>
</dbReference>
<accession>A0ABR1FN10</accession>
<keyword evidence="4" id="KW-0804">Transcription</keyword>
<dbReference type="PANTHER" id="PTHR12264:SF21">
    <property type="entry name" value="TRANSCRIPTION INITIATION FACTOR TFIID SUBUNIT 12"/>
    <property type="match status" value="1"/>
</dbReference>
<keyword evidence="9" id="KW-1185">Reference proteome</keyword>
<evidence type="ECO:0000256" key="3">
    <source>
        <dbReference type="ARBA" id="ARBA00023015"/>
    </source>
</evidence>
<dbReference type="Pfam" id="PF03847">
    <property type="entry name" value="TFIID_20kDa"/>
    <property type="match status" value="1"/>
</dbReference>
<evidence type="ECO:0000256" key="2">
    <source>
        <dbReference type="ARBA" id="ARBA00007530"/>
    </source>
</evidence>
<dbReference type="Gene3D" id="1.10.20.10">
    <property type="entry name" value="Histone, subunit A"/>
    <property type="match status" value="1"/>
</dbReference>
<comment type="caution">
    <text evidence="8">The sequence shown here is derived from an EMBL/GenBank/DDBJ whole genome shotgun (WGS) entry which is preliminary data.</text>
</comment>
<comment type="subcellular location">
    <subcellularLocation>
        <location evidence="1">Nucleus</location>
    </subcellularLocation>
</comment>
<dbReference type="InterPro" id="IPR003228">
    <property type="entry name" value="TFIID_TAF12_dom"/>
</dbReference>
<evidence type="ECO:0000256" key="4">
    <source>
        <dbReference type="ARBA" id="ARBA00023163"/>
    </source>
</evidence>
<dbReference type="EMBL" id="JBBJCI010000356">
    <property type="protein sequence ID" value="KAK7233765.1"/>
    <property type="molecule type" value="Genomic_DNA"/>
</dbReference>